<keyword evidence="1" id="KW-0732">Signal</keyword>
<dbReference type="SMART" id="SM00728">
    <property type="entry name" value="ChW"/>
    <property type="match status" value="1"/>
</dbReference>
<dbReference type="EMBL" id="JANYMP010000013">
    <property type="protein sequence ID" value="MCS7480458.1"/>
    <property type="molecule type" value="Genomic_DNA"/>
</dbReference>
<feature type="chain" id="PRO_5040885467" description="Hydrophobic W protein" evidence="1">
    <location>
        <begin position="31"/>
        <end position="182"/>
    </location>
</feature>
<dbReference type="Pfam" id="PF07538">
    <property type="entry name" value="ChW"/>
    <property type="match status" value="3"/>
</dbReference>
<comment type="caution">
    <text evidence="2">The sequence shown here is derived from an EMBL/GenBank/DDBJ whole genome shotgun (WGS) entry which is preliminary data.</text>
</comment>
<accession>A0A9X2VRY9</accession>
<evidence type="ECO:0000313" key="3">
    <source>
        <dbReference type="Proteomes" id="UP001141259"/>
    </source>
</evidence>
<organism evidence="2 3">
    <name type="scientific">Umezawaea endophytica</name>
    <dbReference type="NCBI Taxonomy" id="1654476"/>
    <lineage>
        <taxon>Bacteria</taxon>
        <taxon>Bacillati</taxon>
        <taxon>Actinomycetota</taxon>
        <taxon>Actinomycetes</taxon>
        <taxon>Pseudonocardiales</taxon>
        <taxon>Pseudonocardiaceae</taxon>
        <taxon>Umezawaea</taxon>
    </lineage>
</organism>
<evidence type="ECO:0008006" key="4">
    <source>
        <dbReference type="Google" id="ProtNLM"/>
    </source>
</evidence>
<sequence length="182" mass="19150">MRILTRSTRFVTIGALAAALGLSPFSSASAETGPDRLEAAAANVFCVQDHLQAAGWEGPFCPSNGQTVTLGTTGQNRRMEALRLGMTVNNVGICLEAHVQNIGWQGWVCRGSGLYAEVGTTGQSLRMEALSLQVPVGTMCANAYVQNIGWQGVRCGSNNAIVTVGTTGQSLTIEALQLTYTL</sequence>
<dbReference type="InterPro" id="IPR006637">
    <property type="entry name" value="ChW"/>
</dbReference>
<dbReference type="Proteomes" id="UP001141259">
    <property type="component" value="Unassembled WGS sequence"/>
</dbReference>
<protein>
    <recommendedName>
        <fullName evidence="4">Hydrophobic W protein</fullName>
    </recommendedName>
</protein>
<name>A0A9X2VRY9_9PSEU</name>
<keyword evidence="3" id="KW-1185">Reference proteome</keyword>
<gene>
    <name evidence="2" type="ORF">NZH93_26690</name>
</gene>
<evidence type="ECO:0000256" key="1">
    <source>
        <dbReference type="SAM" id="SignalP"/>
    </source>
</evidence>
<reference evidence="2" key="1">
    <citation type="submission" date="2022-08" db="EMBL/GenBank/DDBJ databases">
        <authorList>
            <person name="Tistechok S."/>
            <person name="Samborskyy M."/>
            <person name="Roman I."/>
        </authorList>
    </citation>
    <scope>NUCLEOTIDE SEQUENCE</scope>
    <source>
        <strain evidence="2">DSM 103496</strain>
    </source>
</reference>
<dbReference type="AlphaFoldDB" id="A0A9X2VRY9"/>
<proteinExistence type="predicted"/>
<dbReference type="RefSeq" id="WP_259625949.1">
    <property type="nucleotide sequence ID" value="NZ_JANYMP010000013.1"/>
</dbReference>
<feature type="signal peptide" evidence="1">
    <location>
        <begin position="1"/>
        <end position="30"/>
    </location>
</feature>
<evidence type="ECO:0000313" key="2">
    <source>
        <dbReference type="EMBL" id="MCS7480458.1"/>
    </source>
</evidence>